<protein>
    <submittedName>
        <fullName evidence="13">P1</fullName>
    </submittedName>
</protein>
<evidence type="ECO:0000256" key="5">
    <source>
        <dbReference type="ARBA" id="ARBA00022758"/>
    </source>
</evidence>
<feature type="transmembrane region" description="Helical" evidence="11">
    <location>
        <begin position="149"/>
        <end position="167"/>
    </location>
</feature>
<name>A0A5K7VYX3_9VIRU</name>
<evidence type="ECO:0000256" key="8">
    <source>
        <dbReference type="ARBA" id="ARBA00022989"/>
    </source>
</evidence>
<keyword evidence="8 11" id="KW-1133">Transmembrane helix</keyword>
<feature type="transmembrane region" description="Helical" evidence="11">
    <location>
        <begin position="119"/>
        <end position="142"/>
    </location>
</feature>
<evidence type="ECO:0000256" key="11">
    <source>
        <dbReference type="SAM" id="Phobius"/>
    </source>
</evidence>
<keyword evidence="2" id="KW-0645">Protease</keyword>
<keyword evidence="7" id="KW-0720">Serine protease</keyword>
<keyword evidence="6" id="KW-0378">Hydrolase</keyword>
<keyword evidence="5" id="KW-0688">Ribosomal frameshifting</keyword>
<dbReference type="GO" id="GO:0016020">
    <property type="term" value="C:membrane"/>
    <property type="evidence" value="ECO:0007669"/>
    <property type="project" value="UniProtKB-SubCell"/>
</dbReference>
<keyword evidence="9 11" id="KW-0472">Membrane</keyword>
<evidence type="ECO:0000256" key="2">
    <source>
        <dbReference type="ARBA" id="ARBA00022670"/>
    </source>
</evidence>
<evidence type="ECO:0000313" key="13">
    <source>
        <dbReference type="EMBL" id="BBL52491.1"/>
    </source>
</evidence>
<dbReference type="SUPFAM" id="SSF50494">
    <property type="entry name" value="Trypsin-like serine proteases"/>
    <property type="match status" value="1"/>
</dbReference>
<feature type="compositionally biased region" description="Polar residues" evidence="10">
    <location>
        <begin position="603"/>
        <end position="612"/>
    </location>
</feature>
<feature type="region of interest" description="Disordered" evidence="10">
    <location>
        <begin position="531"/>
        <end position="630"/>
    </location>
</feature>
<gene>
    <name evidence="13" type="primary">P1</name>
</gene>
<dbReference type="PROSITE" id="PS51868">
    <property type="entry name" value="PEPTIDASE_S39"/>
    <property type="match status" value="1"/>
</dbReference>
<dbReference type="GO" id="GO:0004252">
    <property type="term" value="F:serine-type endopeptidase activity"/>
    <property type="evidence" value="ECO:0007669"/>
    <property type="project" value="InterPro"/>
</dbReference>
<reference evidence="13" key="1">
    <citation type="journal article" date="2020" name="Eur. J. Plant Pathol.">
        <title>Three novel viruses detected from Japanese persimmon 'Reigyoku' associated with graft-transmissible stunt.</title>
        <authorList>
            <person name="Ito T."/>
            <person name="Sato A."/>
        </authorList>
    </citation>
    <scope>NUCLEOTIDE SEQUENCE</scope>
    <source>
        <strain evidence="13">LuVb3</strain>
    </source>
</reference>
<dbReference type="InterPro" id="IPR009003">
    <property type="entry name" value="Peptidase_S1_PA"/>
</dbReference>
<evidence type="ECO:0000256" key="3">
    <source>
        <dbReference type="ARBA" id="ARBA00022692"/>
    </source>
</evidence>
<keyword evidence="4" id="KW-0732">Signal</keyword>
<accession>A0A5K7VYX3</accession>
<keyword evidence="3 11" id="KW-0812">Transmembrane</keyword>
<feature type="region of interest" description="Disordered" evidence="10">
    <location>
        <begin position="475"/>
        <end position="501"/>
    </location>
</feature>
<dbReference type="Gene3D" id="2.40.10.10">
    <property type="entry name" value="Trypsin-like serine proteases"/>
    <property type="match status" value="2"/>
</dbReference>
<dbReference type="GO" id="GO:0006508">
    <property type="term" value="P:proteolysis"/>
    <property type="evidence" value="ECO:0007669"/>
    <property type="project" value="UniProtKB-KW"/>
</dbReference>
<dbReference type="Pfam" id="PF02122">
    <property type="entry name" value="Peptidase_S39"/>
    <property type="match status" value="1"/>
</dbReference>
<dbReference type="EMBL" id="LC488187">
    <property type="protein sequence ID" value="BBL52491.1"/>
    <property type="molecule type" value="Genomic_RNA"/>
</dbReference>
<feature type="domain" description="Peptidase S39" evidence="12">
    <location>
        <begin position="207"/>
        <end position="401"/>
    </location>
</feature>
<comment type="subcellular location">
    <subcellularLocation>
        <location evidence="1">Membrane</location>
        <topology evidence="1">Multi-pass membrane protein</topology>
    </subcellularLocation>
</comment>
<evidence type="ECO:0000259" key="12">
    <source>
        <dbReference type="PROSITE" id="PS51868"/>
    </source>
</evidence>
<dbReference type="PRINTS" id="PR00913">
    <property type="entry name" value="LVIRUSORF2"/>
</dbReference>
<evidence type="ECO:0000256" key="4">
    <source>
        <dbReference type="ARBA" id="ARBA00022729"/>
    </source>
</evidence>
<evidence type="ECO:0000256" key="10">
    <source>
        <dbReference type="SAM" id="MobiDB-lite"/>
    </source>
</evidence>
<dbReference type="InterPro" id="IPR000382">
    <property type="entry name" value="Peptidase_S39B_luteovirus"/>
</dbReference>
<feature type="compositionally biased region" description="Basic residues" evidence="10">
    <location>
        <begin position="538"/>
        <end position="554"/>
    </location>
</feature>
<dbReference type="GO" id="GO:0075523">
    <property type="term" value="P:viral translational frameshifting"/>
    <property type="evidence" value="ECO:0007669"/>
    <property type="project" value="UniProtKB-KW"/>
</dbReference>
<organism evidence="13">
    <name type="scientific">Persimmon polerovirus</name>
    <dbReference type="NCBI Taxonomy" id="2590571"/>
    <lineage>
        <taxon>Viruses</taxon>
        <taxon>Riboviria</taxon>
        <taxon>Orthornavirae</taxon>
        <taxon>Pisuviricota</taxon>
        <taxon>Pisoniviricetes</taxon>
        <taxon>Sobelivirales</taxon>
        <taxon>Solemoviridae</taxon>
        <taxon>Polerovirus</taxon>
        <taxon>Polerovirus PPOV</taxon>
    </lineage>
</organism>
<dbReference type="InterPro" id="IPR018019">
    <property type="entry name" value="Luteovirus_Orf2"/>
</dbReference>
<proteinExistence type="predicted"/>
<dbReference type="InterPro" id="IPR043504">
    <property type="entry name" value="Peptidase_S1_PA_chymotrypsin"/>
</dbReference>
<feature type="compositionally biased region" description="Polar residues" evidence="10">
    <location>
        <begin position="578"/>
        <end position="593"/>
    </location>
</feature>
<sequence>MRNFFVLLSFCSLLHSTLSAFTTRTDAYGYHQVFIAPFAVGPLPSATTPALKLQEPVSNCSCEKSGTPSLTEQPYTELLRAIYHKGYSDYKNASVNALRVLRARSISLYVESRRVLHDVVYNSLMLALVFALSLMWCTICLTLRLLWEFLLPVSGLMCIVYCTYFVSRFVMRVFGPILQVGMWLRQGAISALRLFQHKKDNGDEMSIPGFKRYSFLQKPPKGSIVEVLFADNSHAGYASCVRLYNGDNALLTASHVLSAGSKLRSTKTGMSVACSLFKPIVLDEVYDFALLLGPPNWEGLLGVKGAQFHTARQVAKGPVNFYYLTSDGEWECSNAEIVGTHDKKWVSVLSNTTKGHSGTPYFSGKTILGVHKGYDPKGPSVNLMVPIPALPGLTSPNHVFESPEPKGSVFSEDVAEEITRDFEAVMAKWSAAEARADPFLDKLRPQGKGSYKSKTGIQWEDVEDDGDERFHAAADSFSGNESSRPGGESVEAAPSDSRIQLPEPNDLLKQLVEALVARVNVSSLEEKVIEKLSEKAMKKPKPRKRGKRGGKGKQKVLDTSSTPSTGGKYVPPQKRKGQSQVSNPAGASTTGTPRNPLEHQNGGKASSRSTPTWKPKQGASAGPRKGPKPN</sequence>
<evidence type="ECO:0000256" key="6">
    <source>
        <dbReference type="ARBA" id="ARBA00022801"/>
    </source>
</evidence>
<dbReference type="GO" id="GO:0070008">
    <property type="term" value="F:serine-type exopeptidase activity"/>
    <property type="evidence" value="ECO:0007669"/>
    <property type="project" value="InterPro"/>
</dbReference>
<evidence type="ECO:0000256" key="7">
    <source>
        <dbReference type="ARBA" id="ARBA00022825"/>
    </source>
</evidence>
<evidence type="ECO:0000256" key="9">
    <source>
        <dbReference type="ARBA" id="ARBA00023136"/>
    </source>
</evidence>
<evidence type="ECO:0000256" key="1">
    <source>
        <dbReference type="ARBA" id="ARBA00004141"/>
    </source>
</evidence>